<name>A0A3T1D3W8_9BACL</name>
<proteinExistence type="predicted"/>
<evidence type="ECO:0000256" key="2">
    <source>
        <dbReference type="SAM" id="SignalP"/>
    </source>
</evidence>
<keyword evidence="5" id="KW-1185">Reference proteome</keyword>
<sequence length="293" mass="31897">MKKWNVLTAIITISMVLATTACGTSGKDSNGGGGNASATASPAPVIASEAPPVKVKKVIVGTSTTYPKVFFVDEKGNLTGFDVELVKEIDKRLPEYEFELQAMDFTNLLLSLETKKIDFIAAEMVRNAEREQKYLFNKEPYAFRKTKIIVSKENTGSFQTLDDLKGKKVLTNATSAQATLLENYNKSHDNAITIVYQSGAINDTVSQIASGRVDATLGADFTLPLIDPEGKLKTTGDPIESSDVRFVFRKDDAEEQKLADAIDKALQEIKAEGTLSKLSIEWLGADFTKGTPQ</sequence>
<evidence type="ECO:0000313" key="5">
    <source>
        <dbReference type="Proteomes" id="UP000289856"/>
    </source>
</evidence>
<feature type="domain" description="Solute-binding protein family 3/N-terminal" evidence="3">
    <location>
        <begin position="57"/>
        <end position="286"/>
    </location>
</feature>
<evidence type="ECO:0000313" key="4">
    <source>
        <dbReference type="EMBL" id="BBI32741.1"/>
    </source>
</evidence>
<feature type="signal peptide" evidence="2">
    <location>
        <begin position="1"/>
        <end position="18"/>
    </location>
</feature>
<reference evidence="4 5" key="1">
    <citation type="submission" date="2019-01" db="EMBL/GenBank/DDBJ databases">
        <title>Complete genome sequence of Cohnella hallensis HS21 isolated from Korean fir (Abies koreana) rhizospheric soil.</title>
        <authorList>
            <person name="Jiang L."/>
            <person name="Kang S.W."/>
            <person name="Kim S."/>
            <person name="Jung J."/>
            <person name="Kim C.Y."/>
            <person name="Kim D.H."/>
            <person name="Kim S.W."/>
            <person name="Lee J."/>
        </authorList>
    </citation>
    <scope>NUCLEOTIDE SEQUENCE [LARGE SCALE GENOMIC DNA]</scope>
    <source>
        <strain evidence="4 5">HS21</strain>
    </source>
</reference>
<gene>
    <name evidence="4" type="primary">tcyK_1</name>
    <name evidence="4" type="ORF">KCTCHS21_21400</name>
</gene>
<dbReference type="EMBL" id="AP019400">
    <property type="protein sequence ID" value="BBI32741.1"/>
    <property type="molecule type" value="Genomic_DNA"/>
</dbReference>
<dbReference type="SUPFAM" id="SSF53850">
    <property type="entry name" value="Periplasmic binding protein-like II"/>
    <property type="match status" value="1"/>
</dbReference>
<dbReference type="Gene3D" id="3.40.190.10">
    <property type="entry name" value="Periplasmic binding protein-like II"/>
    <property type="match status" value="2"/>
</dbReference>
<protein>
    <submittedName>
        <fullName evidence="4">L-cystine-binding protein TcyK</fullName>
    </submittedName>
</protein>
<dbReference type="PROSITE" id="PS51257">
    <property type="entry name" value="PROKAR_LIPOPROTEIN"/>
    <property type="match status" value="1"/>
</dbReference>
<dbReference type="PANTHER" id="PTHR35936:SF18">
    <property type="entry name" value="L-CYSTINE-BINDING PROTEIN TCYJ"/>
    <property type="match status" value="1"/>
</dbReference>
<dbReference type="SMART" id="SM00062">
    <property type="entry name" value="PBPb"/>
    <property type="match status" value="1"/>
</dbReference>
<dbReference type="AlphaFoldDB" id="A0A3T1D3W8"/>
<organism evidence="4 5">
    <name type="scientific">Cohnella abietis</name>
    <dbReference type="NCBI Taxonomy" id="2507935"/>
    <lineage>
        <taxon>Bacteria</taxon>
        <taxon>Bacillati</taxon>
        <taxon>Bacillota</taxon>
        <taxon>Bacilli</taxon>
        <taxon>Bacillales</taxon>
        <taxon>Paenibacillaceae</taxon>
        <taxon>Cohnella</taxon>
    </lineage>
</organism>
<feature type="chain" id="PRO_5038422223" evidence="2">
    <location>
        <begin position="19"/>
        <end position="293"/>
    </location>
</feature>
<keyword evidence="1 2" id="KW-0732">Signal</keyword>
<dbReference type="InterPro" id="IPR001638">
    <property type="entry name" value="Solute-binding_3/MltF_N"/>
</dbReference>
<dbReference type="RefSeq" id="WP_130607484.1">
    <property type="nucleotide sequence ID" value="NZ_AP019400.1"/>
</dbReference>
<dbReference type="Proteomes" id="UP000289856">
    <property type="component" value="Chromosome"/>
</dbReference>
<dbReference type="KEGG" id="cohn:KCTCHS21_21400"/>
<accession>A0A3T1D3W8</accession>
<evidence type="ECO:0000256" key="1">
    <source>
        <dbReference type="ARBA" id="ARBA00022729"/>
    </source>
</evidence>
<evidence type="ECO:0000259" key="3">
    <source>
        <dbReference type="SMART" id="SM00062"/>
    </source>
</evidence>
<dbReference type="Pfam" id="PF00497">
    <property type="entry name" value="SBP_bac_3"/>
    <property type="match status" value="1"/>
</dbReference>
<dbReference type="PANTHER" id="PTHR35936">
    <property type="entry name" value="MEMBRANE-BOUND LYTIC MUREIN TRANSGLYCOSYLASE F"/>
    <property type="match status" value="1"/>
</dbReference>
<dbReference type="OrthoDB" id="8613538at2"/>